<evidence type="ECO:0000313" key="3">
    <source>
        <dbReference type="Proteomes" id="UP001500879"/>
    </source>
</evidence>
<name>A0ABP3IEV1_9ACTN</name>
<protein>
    <submittedName>
        <fullName evidence="2">Uncharacterized protein</fullName>
    </submittedName>
</protein>
<dbReference type="Proteomes" id="UP001500879">
    <property type="component" value="Unassembled WGS sequence"/>
</dbReference>
<reference evidence="3" key="1">
    <citation type="journal article" date="2019" name="Int. J. Syst. Evol. Microbiol.">
        <title>The Global Catalogue of Microorganisms (GCM) 10K type strain sequencing project: providing services to taxonomists for standard genome sequencing and annotation.</title>
        <authorList>
            <consortium name="The Broad Institute Genomics Platform"/>
            <consortium name="The Broad Institute Genome Sequencing Center for Infectious Disease"/>
            <person name="Wu L."/>
            <person name="Ma J."/>
        </authorList>
    </citation>
    <scope>NUCLEOTIDE SEQUENCE [LARGE SCALE GENOMIC DNA]</scope>
    <source>
        <strain evidence="3">JCM 4788</strain>
    </source>
</reference>
<proteinExistence type="predicted"/>
<accession>A0ABP3IEV1</accession>
<sequence>MGLFHASTHTAGARQPLAEQIGAVAASAASGKITRQLYVQVRRTRRPDAGTTTPGSHGGSRPASIIRSDGGCGAPTKYVTESPAEGT</sequence>
<keyword evidence="3" id="KW-1185">Reference proteome</keyword>
<gene>
    <name evidence="2" type="ORF">GCM10010357_20840</name>
</gene>
<evidence type="ECO:0000256" key="1">
    <source>
        <dbReference type="SAM" id="MobiDB-lite"/>
    </source>
</evidence>
<comment type="caution">
    <text evidence="2">The sequence shown here is derived from an EMBL/GenBank/DDBJ whole genome shotgun (WGS) entry which is preliminary data.</text>
</comment>
<feature type="region of interest" description="Disordered" evidence="1">
    <location>
        <begin position="44"/>
        <end position="87"/>
    </location>
</feature>
<organism evidence="2 3">
    <name type="scientific">Streptomyces luteireticuli</name>
    <dbReference type="NCBI Taxonomy" id="173858"/>
    <lineage>
        <taxon>Bacteria</taxon>
        <taxon>Bacillati</taxon>
        <taxon>Actinomycetota</taxon>
        <taxon>Actinomycetes</taxon>
        <taxon>Kitasatosporales</taxon>
        <taxon>Streptomycetaceae</taxon>
        <taxon>Streptomyces</taxon>
    </lineage>
</organism>
<dbReference type="EMBL" id="BAAABX010000022">
    <property type="protein sequence ID" value="GAA0399647.1"/>
    <property type="molecule type" value="Genomic_DNA"/>
</dbReference>
<evidence type="ECO:0000313" key="2">
    <source>
        <dbReference type="EMBL" id="GAA0399647.1"/>
    </source>
</evidence>